<accession>A0A059CEQ2</accession>
<name>A0A059CEQ2_EUCGR</name>
<organism evidence="1">
    <name type="scientific">Eucalyptus grandis</name>
    <name type="common">Flooded gum</name>
    <dbReference type="NCBI Taxonomy" id="71139"/>
    <lineage>
        <taxon>Eukaryota</taxon>
        <taxon>Viridiplantae</taxon>
        <taxon>Streptophyta</taxon>
        <taxon>Embryophyta</taxon>
        <taxon>Tracheophyta</taxon>
        <taxon>Spermatophyta</taxon>
        <taxon>Magnoliopsida</taxon>
        <taxon>eudicotyledons</taxon>
        <taxon>Gunneridae</taxon>
        <taxon>Pentapetalae</taxon>
        <taxon>rosids</taxon>
        <taxon>malvids</taxon>
        <taxon>Myrtales</taxon>
        <taxon>Myrtaceae</taxon>
        <taxon>Myrtoideae</taxon>
        <taxon>Eucalypteae</taxon>
        <taxon>Eucalyptus</taxon>
    </lineage>
</organism>
<dbReference type="Gramene" id="KCW76852">
    <property type="protein sequence ID" value="KCW76852"/>
    <property type="gene ID" value="EUGRSUZ_D01205"/>
</dbReference>
<sequence>MNSLISPSLPLEICLDNRLHHDLVLHVPSKWSYFDGRTTLMTLASLYPHSNPLPLSSFAWLRHPRSI</sequence>
<protein>
    <submittedName>
        <fullName evidence="1">Uncharacterized protein</fullName>
    </submittedName>
</protein>
<gene>
    <name evidence="1" type="ORF">EUGRSUZ_D01205</name>
</gene>
<dbReference type="AlphaFoldDB" id="A0A059CEQ2"/>
<reference evidence="1" key="1">
    <citation type="submission" date="2013-07" db="EMBL/GenBank/DDBJ databases">
        <title>The genome of Eucalyptus grandis.</title>
        <authorList>
            <person name="Schmutz J."/>
            <person name="Hayes R."/>
            <person name="Myburg A."/>
            <person name="Tuskan G."/>
            <person name="Grattapaglia D."/>
            <person name="Rokhsar D.S."/>
        </authorList>
    </citation>
    <scope>NUCLEOTIDE SEQUENCE</scope>
    <source>
        <tissue evidence="1">Leaf extractions</tissue>
    </source>
</reference>
<proteinExistence type="predicted"/>
<dbReference type="EMBL" id="KK198756">
    <property type="protein sequence ID" value="KCW76852.1"/>
    <property type="molecule type" value="Genomic_DNA"/>
</dbReference>
<dbReference type="InParanoid" id="A0A059CEQ2"/>
<evidence type="ECO:0000313" key="1">
    <source>
        <dbReference type="EMBL" id="KCW76852.1"/>
    </source>
</evidence>